<dbReference type="HOGENOM" id="CLU_1413368_0_0_9"/>
<dbReference type="Pfam" id="PF14097">
    <property type="entry name" value="SpoVAE"/>
    <property type="match status" value="1"/>
</dbReference>
<dbReference type="STRING" id="574087.Acear_1700"/>
<dbReference type="Proteomes" id="UP000001661">
    <property type="component" value="Chromosome"/>
</dbReference>
<dbReference type="KEGG" id="aar:Acear_1700"/>
<dbReference type="AlphaFoldDB" id="D9QRR4"/>
<sequence length="195" mass="20858">MYNVADQAIIITDGDNTACRAVENAGQKLGVRTISKSAGTPTDHSGEEIIKLIKEAESDTALVMFDDEGDKNKGSGEQAMERVLAADEIEILGILAVASDTKDVVGIKPDFSVTNQAEVIDAPVTKDGSPESADHLYLEGDTVDIINEFSPQLVIGIGDIGKMDHQDDHNKGCPITTKAIEEILSRSGKSYERVN</sequence>
<dbReference type="RefSeq" id="WP_013278650.1">
    <property type="nucleotide sequence ID" value="NC_014378.1"/>
</dbReference>
<accession>D9QRR4</accession>
<keyword evidence="2" id="KW-1185">Reference proteome</keyword>
<protein>
    <submittedName>
        <fullName evidence="1">Putative stage V sporulation protein AE</fullName>
    </submittedName>
</protein>
<evidence type="ECO:0000313" key="1">
    <source>
        <dbReference type="EMBL" id="ADL13205.1"/>
    </source>
</evidence>
<dbReference type="EMBL" id="CP002105">
    <property type="protein sequence ID" value="ADL13205.1"/>
    <property type="molecule type" value="Genomic_DNA"/>
</dbReference>
<reference evidence="1 2" key="1">
    <citation type="journal article" date="2010" name="Stand. Genomic Sci.">
        <title>Complete genome sequence of Acetohalobium arabaticum type strain (Z-7288).</title>
        <authorList>
            <person name="Sikorski J."/>
            <person name="Lapidus A."/>
            <person name="Chertkov O."/>
            <person name="Lucas S."/>
            <person name="Copeland A."/>
            <person name="Glavina Del Rio T."/>
            <person name="Nolan M."/>
            <person name="Tice H."/>
            <person name="Cheng J.F."/>
            <person name="Han C."/>
            <person name="Brambilla E."/>
            <person name="Pitluck S."/>
            <person name="Liolios K."/>
            <person name="Ivanova N."/>
            <person name="Mavromatis K."/>
            <person name="Mikhailova N."/>
            <person name="Pati A."/>
            <person name="Bruce D."/>
            <person name="Detter C."/>
            <person name="Tapia R."/>
            <person name="Goodwin L."/>
            <person name="Chen A."/>
            <person name="Palaniappan K."/>
            <person name="Land M."/>
            <person name="Hauser L."/>
            <person name="Chang Y.J."/>
            <person name="Jeffries C.D."/>
            <person name="Rohde M."/>
            <person name="Goker M."/>
            <person name="Spring S."/>
            <person name="Woyke T."/>
            <person name="Bristow J."/>
            <person name="Eisen J.A."/>
            <person name="Markowitz V."/>
            <person name="Hugenholtz P."/>
            <person name="Kyrpides N.C."/>
            <person name="Klenk H.P."/>
        </authorList>
    </citation>
    <scope>NUCLEOTIDE SEQUENCE [LARGE SCALE GENOMIC DNA]</scope>
    <source>
        <strain evidence="2">ATCC 49924 / DSM 5501 / Z-7288</strain>
    </source>
</reference>
<organism evidence="1 2">
    <name type="scientific">Acetohalobium arabaticum (strain ATCC 49924 / DSM 5501 / Z-7288)</name>
    <dbReference type="NCBI Taxonomy" id="574087"/>
    <lineage>
        <taxon>Bacteria</taxon>
        <taxon>Bacillati</taxon>
        <taxon>Bacillota</taxon>
        <taxon>Clostridia</taxon>
        <taxon>Halanaerobiales</taxon>
        <taxon>Halobacteroidaceae</taxon>
        <taxon>Acetohalobium</taxon>
    </lineage>
</organism>
<gene>
    <name evidence="1" type="ordered locus">Acear_1700</name>
</gene>
<dbReference type="InterPro" id="IPR025914">
    <property type="entry name" value="SpoVAE"/>
</dbReference>
<dbReference type="eggNOG" id="ENOG502ZRG2">
    <property type="taxonomic scope" value="Bacteria"/>
</dbReference>
<proteinExistence type="predicted"/>
<dbReference type="OrthoDB" id="1679631at2"/>
<evidence type="ECO:0000313" key="2">
    <source>
        <dbReference type="Proteomes" id="UP000001661"/>
    </source>
</evidence>
<name>D9QRR4_ACEAZ</name>